<dbReference type="Pfam" id="PF00383">
    <property type="entry name" value="dCMP_cyt_deam_1"/>
    <property type="match status" value="1"/>
</dbReference>
<dbReference type="EC" id="3.5.4.33" evidence="3"/>
<evidence type="ECO:0000313" key="4">
    <source>
        <dbReference type="Proteomes" id="UP000494115"/>
    </source>
</evidence>
<accession>A0A6S7BGL2</accession>
<feature type="compositionally biased region" description="Low complexity" evidence="1">
    <location>
        <begin position="1"/>
        <end position="20"/>
    </location>
</feature>
<dbReference type="GO" id="GO:0047974">
    <property type="term" value="F:guanosine deaminase activity"/>
    <property type="evidence" value="ECO:0007669"/>
    <property type="project" value="TreeGrafter"/>
</dbReference>
<dbReference type="SUPFAM" id="SSF53927">
    <property type="entry name" value="Cytidine deaminase-like"/>
    <property type="match status" value="1"/>
</dbReference>
<dbReference type="EMBL" id="CADIKM010000034">
    <property type="protein sequence ID" value="CAB3799766.1"/>
    <property type="molecule type" value="Genomic_DNA"/>
</dbReference>
<keyword evidence="4" id="KW-1185">Reference proteome</keyword>
<dbReference type="GO" id="GO:0052717">
    <property type="term" value="F:tRNA-specific adenosine-34 deaminase activity"/>
    <property type="evidence" value="ECO:0007669"/>
    <property type="project" value="UniProtKB-EC"/>
</dbReference>
<dbReference type="GO" id="GO:0006152">
    <property type="term" value="P:purine nucleoside catabolic process"/>
    <property type="evidence" value="ECO:0007669"/>
    <property type="project" value="TreeGrafter"/>
</dbReference>
<sequence length="190" mass="20732">MTDSHAPATPHASPASHKPPVTSGRPTPPGADPTREQMIRHLRRAGEVAERAVKFGHHPFGAILVAPDHETVLIEQGNVDTVNHAESVLARTAAASFSEDYLWGCTLYTNVEPCCMCSGTVYWANIGRLVYGADEKDLLAATGSHDENPTMSLPCRTVFDHSQKAIKVFGPFAELQKEIAQMQQAFWAIR</sequence>
<feature type="domain" description="CMP/dCMP-type deaminase" evidence="2">
    <location>
        <begin position="36"/>
        <end position="146"/>
    </location>
</feature>
<evidence type="ECO:0000313" key="3">
    <source>
        <dbReference type="EMBL" id="CAB3799766.1"/>
    </source>
</evidence>
<dbReference type="CDD" id="cd01285">
    <property type="entry name" value="nucleoside_deaminase"/>
    <property type="match status" value="1"/>
</dbReference>
<protein>
    <submittedName>
        <fullName evidence="3">tRNA-specific adenosine deaminase</fullName>
        <ecNumber evidence="3">3.5.4.33</ecNumber>
    </submittedName>
</protein>
<keyword evidence="3" id="KW-0378">Hydrolase</keyword>
<reference evidence="3 4" key="1">
    <citation type="submission" date="2020-04" db="EMBL/GenBank/DDBJ databases">
        <authorList>
            <person name="De Canck E."/>
        </authorList>
    </citation>
    <scope>NUCLEOTIDE SEQUENCE [LARGE SCALE GENOMIC DNA]</scope>
    <source>
        <strain evidence="3 4">LMG 28138</strain>
    </source>
</reference>
<evidence type="ECO:0000259" key="2">
    <source>
        <dbReference type="PROSITE" id="PS51747"/>
    </source>
</evidence>
<dbReference type="Gene3D" id="3.40.140.10">
    <property type="entry name" value="Cytidine Deaminase, domain 2"/>
    <property type="match status" value="1"/>
</dbReference>
<dbReference type="AlphaFoldDB" id="A0A6S7BGL2"/>
<dbReference type="InterPro" id="IPR016193">
    <property type="entry name" value="Cytidine_deaminase-like"/>
</dbReference>
<dbReference type="PANTHER" id="PTHR11079">
    <property type="entry name" value="CYTOSINE DEAMINASE FAMILY MEMBER"/>
    <property type="match status" value="1"/>
</dbReference>
<dbReference type="PANTHER" id="PTHR11079:SF161">
    <property type="entry name" value="CMP_DCMP-TYPE DEAMINASE DOMAIN-CONTAINING PROTEIN"/>
    <property type="match status" value="1"/>
</dbReference>
<dbReference type="InterPro" id="IPR002125">
    <property type="entry name" value="CMP_dCMP_dom"/>
</dbReference>
<evidence type="ECO:0000256" key="1">
    <source>
        <dbReference type="SAM" id="MobiDB-lite"/>
    </source>
</evidence>
<feature type="region of interest" description="Disordered" evidence="1">
    <location>
        <begin position="1"/>
        <end position="34"/>
    </location>
</feature>
<name>A0A6S7BGL2_9BURK</name>
<dbReference type="Proteomes" id="UP000494115">
    <property type="component" value="Unassembled WGS sequence"/>
</dbReference>
<gene>
    <name evidence="3" type="primary">tadA_2</name>
    <name evidence="3" type="ORF">LMG28138_04712</name>
</gene>
<organism evidence="3 4">
    <name type="scientific">Pararobbsia alpina</name>
    <dbReference type="NCBI Taxonomy" id="621374"/>
    <lineage>
        <taxon>Bacteria</taxon>
        <taxon>Pseudomonadati</taxon>
        <taxon>Pseudomonadota</taxon>
        <taxon>Betaproteobacteria</taxon>
        <taxon>Burkholderiales</taxon>
        <taxon>Burkholderiaceae</taxon>
        <taxon>Pararobbsia</taxon>
    </lineage>
</organism>
<proteinExistence type="predicted"/>
<dbReference type="PROSITE" id="PS51747">
    <property type="entry name" value="CYT_DCMP_DEAMINASES_2"/>
    <property type="match status" value="1"/>
</dbReference>